<sequence length="85" mass="9703">MPCHRHLCGWQDRFLPSWHRCVACAVPNWAASCCPGWRHSKGALCPHLLFHARPRAPRLRLVHGLECGVRRASLCSCMACRPCWD</sequence>
<dbReference type="PROSITE" id="PS51257">
    <property type="entry name" value="PROKAR_LIPOPROTEIN"/>
    <property type="match status" value="1"/>
</dbReference>
<keyword evidence="2" id="KW-1185">Reference proteome</keyword>
<gene>
    <name evidence="1" type="ORF">V6N11_058321</name>
</gene>
<dbReference type="EMBL" id="JBBPBN010000002">
    <property type="protein sequence ID" value="KAK9044421.1"/>
    <property type="molecule type" value="Genomic_DNA"/>
</dbReference>
<protein>
    <submittedName>
        <fullName evidence="1">Uncharacterized protein</fullName>
    </submittedName>
</protein>
<comment type="caution">
    <text evidence="1">The sequence shown here is derived from an EMBL/GenBank/DDBJ whole genome shotgun (WGS) entry which is preliminary data.</text>
</comment>
<proteinExistence type="predicted"/>
<name>A0ABR2U4I2_9ROSI</name>
<organism evidence="1 2">
    <name type="scientific">Hibiscus sabdariffa</name>
    <name type="common">roselle</name>
    <dbReference type="NCBI Taxonomy" id="183260"/>
    <lineage>
        <taxon>Eukaryota</taxon>
        <taxon>Viridiplantae</taxon>
        <taxon>Streptophyta</taxon>
        <taxon>Embryophyta</taxon>
        <taxon>Tracheophyta</taxon>
        <taxon>Spermatophyta</taxon>
        <taxon>Magnoliopsida</taxon>
        <taxon>eudicotyledons</taxon>
        <taxon>Gunneridae</taxon>
        <taxon>Pentapetalae</taxon>
        <taxon>rosids</taxon>
        <taxon>malvids</taxon>
        <taxon>Malvales</taxon>
        <taxon>Malvaceae</taxon>
        <taxon>Malvoideae</taxon>
        <taxon>Hibiscus</taxon>
    </lineage>
</organism>
<evidence type="ECO:0000313" key="1">
    <source>
        <dbReference type="EMBL" id="KAK9044421.1"/>
    </source>
</evidence>
<dbReference type="Proteomes" id="UP001396334">
    <property type="component" value="Unassembled WGS sequence"/>
</dbReference>
<reference evidence="1 2" key="1">
    <citation type="journal article" date="2024" name="G3 (Bethesda)">
        <title>Genome assembly of Hibiscus sabdariffa L. provides insights into metabolisms of medicinal natural products.</title>
        <authorList>
            <person name="Kim T."/>
        </authorList>
    </citation>
    <scope>NUCLEOTIDE SEQUENCE [LARGE SCALE GENOMIC DNA]</scope>
    <source>
        <strain evidence="1">TK-2024</strain>
        <tissue evidence="1">Old leaves</tissue>
    </source>
</reference>
<evidence type="ECO:0000313" key="2">
    <source>
        <dbReference type="Proteomes" id="UP001396334"/>
    </source>
</evidence>
<accession>A0ABR2U4I2</accession>